<dbReference type="Pfam" id="PF12833">
    <property type="entry name" value="HTH_18"/>
    <property type="match status" value="1"/>
</dbReference>
<name>A0ABY2WJ16_9FLAO</name>
<sequence>MQLELTIIQLITICAVANGLVFGFLVLEKRENRYANRFLSLTIICLCLTFTPYMLDPSIWHSHRWLAWLPFSLSYWIGPSFYFYVKNLTQSGFRFSSKQLWHFSPIVLNYLHSIYHLIYSGNHHPYYLFHLTAELFESLAIISILFYMMLSMGIINSYQRNLLENVSNTHKIDLQWAKHVVVVIIGSFAIILVFLAVSTGISGMVFFDQWNEYRNVVLLLYACVLYWLSIHGYLQTQTLQLLPVVNNVQEIPNEESAKIIRQLDEAMQNQKLFKNPELSLMDLSRTVGLPGRTISEAINSSLNKNFFQYINGYRVNEVQEKLKDPKNSRLKIMSLAYDSGFNSKASFNRIFKSTTGMTPKEYKMKNSS</sequence>
<dbReference type="PROSITE" id="PS01124">
    <property type="entry name" value="HTH_ARAC_FAMILY_2"/>
    <property type="match status" value="1"/>
</dbReference>
<organism evidence="6 7">
    <name type="scientific">Flagellimonas algicola</name>
    <dbReference type="NCBI Taxonomy" id="2583815"/>
    <lineage>
        <taxon>Bacteria</taxon>
        <taxon>Pseudomonadati</taxon>
        <taxon>Bacteroidota</taxon>
        <taxon>Flavobacteriia</taxon>
        <taxon>Flavobacteriales</taxon>
        <taxon>Flavobacteriaceae</taxon>
        <taxon>Flagellimonas</taxon>
    </lineage>
</organism>
<dbReference type="InterPro" id="IPR018062">
    <property type="entry name" value="HTH_AraC-typ_CS"/>
</dbReference>
<evidence type="ECO:0000256" key="4">
    <source>
        <dbReference type="SAM" id="Phobius"/>
    </source>
</evidence>
<feature type="transmembrane region" description="Helical" evidence="4">
    <location>
        <begin position="213"/>
        <end position="234"/>
    </location>
</feature>
<evidence type="ECO:0000313" key="7">
    <source>
        <dbReference type="Proteomes" id="UP000751614"/>
    </source>
</evidence>
<dbReference type="PRINTS" id="PR00032">
    <property type="entry name" value="HTHARAC"/>
</dbReference>
<dbReference type="Proteomes" id="UP000751614">
    <property type="component" value="Unassembled WGS sequence"/>
</dbReference>
<reference evidence="6 7" key="1">
    <citation type="submission" date="2019-05" db="EMBL/GenBank/DDBJ databases">
        <title>Flagellimonas sp. AsT0115, sp. nov., isolated from a marine red algae, Asparagopsis taxiformis.</title>
        <authorList>
            <person name="Kim J."/>
            <person name="Jeong S.E."/>
            <person name="Jeon C.O."/>
        </authorList>
    </citation>
    <scope>NUCLEOTIDE SEQUENCE [LARGE SCALE GENOMIC DNA]</scope>
    <source>
        <strain evidence="6 7">AsT0115</strain>
    </source>
</reference>
<dbReference type="PROSITE" id="PS00041">
    <property type="entry name" value="HTH_ARAC_FAMILY_1"/>
    <property type="match status" value="1"/>
</dbReference>
<feature type="transmembrane region" description="Helical" evidence="4">
    <location>
        <begin position="100"/>
        <end position="119"/>
    </location>
</feature>
<dbReference type="InterPro" id="IPR018060">
    <property type="entry name" value="HTH_AraC"/>
</dbReference>
<feature type="domain" description="HTH araC/xylS-type" evidence="5">
    <location>
        <begin position="257"/>
        <end position="365"/>
    </location>
</feature>
<proteinExistence type="predicted"/>
<feature type="transmembrane region" description="Helical" evidence="4">
    <location>
        <begin position="139"/>
        <end position="158"/>
    </location>
</feature>
<keyword evidence="7" id="KW-1185">Reference proteome</keyword>
<feature type="transmembrane region" description="Helical" evidence="4">
    <location>
        <begin position="179"/>
        <end position="207"/>
    </location>
</feature>
<keyword evidence="4" id="KW-0472">Membrane</keyword>
<feature type="transmembrane region" description="Helical" evidence="4">
    <location>
        <begin position="65"/>
        <end position="85"/>
    </location>
</feature>
<protein>
    <submittedName>
        <fullName evidence="6">Helix-turn-helix transcriptional regulator</fullName>
    </submittedName>
</protein>
<dbReference type="InterPro" id="IPR020449">
    <property type="entry name" value="Tscrpt_reg_AraC-type_HTH"/>
</dbReference>
<gene>
    <name evidence="6" type="ORF">FGG15_11615</name>
</gene>
<dbReference type="Gene3D" id="1.10.10.60">
    <property type="entry name" value="Homeodomain-like"/>
    <property type="match status" value="1"/>
</dbReference>
<feature type="transmembrane region" description="Helical" evidence="4">
    <location>
        <begin position="6"/>
        <end position="27"/>
    </location>
</feature>
<dbReference type="RefSeq" id="WP_138836378.1">
    <property type="nucleotide sequence ID" value="NZ_VCNI01000002.1"/>
</dbReference>
<feature type="transmembrane region" description="Helical" evidence="4">
    <location>
        <begin position="34"/>
        <end position="53"/>
    </location>
</feature>
<dbReference type="SMART" id="SM00342">
    <property type="entry name" value="HTH_ARAC"/>
    <property type="match status" value="1"/>
</dbReference>
<evidence type="ECO:0000313" key="6">
    <source>
        <dbReference type="EMBL" id="TMU54838.1"/>
    </source>
</evidence>
<keyword evidence="3" id="KW-0804">Transcription</keyword>
<keyword evidence="4" id="KW-1133">Transmembrane helix</keyword>
<dbReference type="InterPro" id="IPR009057">
    <property type="entry name" value="Homeodomain-like_sf"/>
</dbReference>
<dbReference type="EMBL" id="VCNI01000002">
    <property type="protein sequence ID" value="TMU54838.1"/>
    <property type="molecule type" value="Genomic_DNA"/>
</dbReference>
<keyword evidence="4" id="KW-0812">Transmembrane</keyword>
<dbReference type="PANTHER" id="PTHR43280">
    <property type="entry name" value="ARAC-FAMILY TRANSCRIPTIONAL REGULATOR"/>
    <property type="match status" value="1"/>
</dbReference>
<dbReference type="SUPFAM" id="SSF46689">
    <property type="entry name" value="Homeodomain-like"/>
    <property type="match status" value="1"/>
</dbReference>
<dbReference type="PANTHER" id="PTHR43280:SF29">
    <property type="entry name" value="ARAC-FAMILY TRANSCRIPTIONAL REGULATOR"/>
    <property type="match status" value="1"/>
</dbReference>
<evidence type="ECO:0000259" key="5">
    <source>
        <dbReference type="PROSITE" id="PS01124"/>
    </source>
</evidence>
<comment type="caution">
    <text evidence="6">The sequence shown here is derived from an EMBL/GenBank/DDBJ whole genome shotgun (WGS) entry which is preliminary data.</text>
</comment>
<keyword evidence="2" id="KW-0238">DNA-binding</keyword>
<evidence type="ECO:0000256" key="2">
    <source>
        <dbReference type="ARBA" id="ARBA00023125"/>
    </source>
</evidence>
<evidence type="ECO:0000256" key="3">
    <source>
        <dbReference type="ARBA" id="ARBA00023163"/>
    </source>
</evidence>
<keyword evidence="1" id="KW-0805">Transcription regulation</keyword>
<accession>A0ABY2WJ16</accession>
<evidence type="ECO:0000256" key="1">
    <source>
        <dbReference type="ARBA" id="ARBA00023015"/>
    </source>
</evidence>